<sequence length="173" mass="19208">MTRPVRLAVTGHQKREGADWDWVAEELRRILADRPVERGFSCLAVGSDQIFADVALSLEIPVTAVIPITDYERCFDGDGLQRYRRLLARCDRLELRSSASEEQAFLDAGRIVADSADELIAIWDGKPAQGLGGSADVVRHCVDRGMPVLHLNPISRDIREIYPNIPLEGEALS</sequence>
<dbReference type="SUPFAM" id="SSF102405">
    <property type="entry name" value="MCP/YpsA-like"/>
    <property type="match status" value="1"/>
</dbReference>
<accession>A0A2W5KX18</accession>
<organism evidence="1 2">
    <name type="scientific">Ancylobacter novellus</name>
    <name type="common">Thiobacillus novellus</name>
    <dbReference type="NCBI Taxonomy" id="921"/>
    <lineage>
        <taxon>Bacteria</taxon>
        <taxon>Pseudomonadati</taxon>
        <taxon>Pseudomonadota</taxon>
        <taxon>Alphaproteobacteria</taxon>
        <taxon>Hyphomicrobiales</taxon>
        <taxon>Xanthobacteraceae</taxon>
        <taxon>Ancylobacter</taxon>
    </lineage>
</organism>
<protein>
    <recommendedName>
        <fullName evidence="3">DUF1273 domain-containing protein</fullName>
    </recommendedName>
</protein>
<reference evidence="1 2" key="1">
    <citation type="submission" date="2017-08" db="EMBL/GenBank/DDBJ databases">
        <title>Infants hospitalized years apart are colonized by the same room-sourced microbial strains.</title>
        <authorList>
            <person name="Brooks B."/>
            <person name="Olm M.R."/>
            <person name="Firek B.A."/>
            <person name="Baker R."/>
            <person name="Thomas B.C."/>
            <person name="Morowitz M.J."/>
            <person name="Banfield J.F."/>
        </authorList>
    </citation>
    <scope>NUCLEOTIDE SEQUENCE [LARGE SCALE GENOMIC DNA]</scope>
    <source>
        <strain evidence="1">S2_005_003_R2_43</strain>
    </source>
</reference>
<gene>
    <name evidence="1" type="ORF">DI565_02660</name>
</gene>
<evidence type="ECO:0000313" key="1">
    <source>
        <dbReference type="EMBL" id="PZQ19295.1"/>
    </source>
</evidence>
<dbReference type="Gene3D" id="3.40.50.450">
    <property type="match status" value="1"/>
</dbReference>
<proteinExistence type="predicted"/>
<dbReference type="AlphaFoldDB" id="A0A2W5KX18"/>
<evidence type="ECO:0008006" key="3">
    <source>
        <dbReference type="Google" id="ProtNLM"/>
    </source>
</evidence>
<evidence type="ECO:0000313" key="2">
    <source>
        <dbReference type="Proteomes" id="UP000249577"/>
    </source>
</evidence>
<comment type="caution">
    <text evidence="1">The sequence shown here is derived from an EMBL/GenBank/DDBJ whole genome shotgun (WGS) entry which is preliminary data.</text>
</comment>
<dbReference type="Proteomes" id="UP000249577">
    <property type="component" value="Unassembled WGS sequence"/>
</dbReference>
<dbReference type="EMBL" id="QFPN01000001">
    <property type="protein sequence ID" value="PZQ19295.1"/>
    <property type="molecule type" value="Genomic_DNA"/>
</dbReference>
<name>A0A2W5KX18_ANCNO</name>